<evidence type="ECO:0000313" key="2">
    <source>
        <dbReference type="Proteomes" id="UP000717328"/>
    </source>
</evidence>
<reference evidence="1" key="2">
    <citation type="submission" date="2021-10" db="EMBL/GenBank/DDBJ databases">
        <title>Phylogenomics reveals ancestral predisposition of the termite-cultivated fungus Termitomyces towards a domesticated lifestyle.</title>
        <authorList>
            <person name="Auxier B."/>
            <person name="Grum-Grzhimaylo A."/>
            <person name="Cardenas M.E."/>
            <person name="Lodge J.D."/>
            <person name="Laessoe T."/>
            <person name="Pedersen O."/>
            <person name="Smith M.E."/>
            <person name="Kuyper T.W."/>
            <person name="Franco-Molano E.A."/>
            <person name="Baroni T.J."/>
            <person name="Aanen D.K."/>
        </authorList>
    </citation>
    <scope>NUCLEOTIDE SEQUENCE</scope>
    <source>
        <strain evidence="1">D49</strain>
    </source>
</reference>
<dbReference type="EMBL" id="JABCKI010007746">
    <property type="protein sequence ID" value="KAG5633460.1"/>
    <property type="molecule type" value="Genomic_DNA"/>
</dbReference>
<dbReference type="AlphaFoldDB" id="A0A9P7FQ83"/>
<evidence type="ECO:0000313" key="1">
    <source>
        <dbReference type="EMBL" id="KAG5633460.1"/>
    </source>
</evidence>
<name>A0A9P7FQ83_9AGAR</name>
<organism evidence="1 2">
    <name type="scientific">Sphagnurus paluster</name>
    <dbReference type="NCBI Taxonomy" id="117069"/>
    <lineage>
        <taxon>Eukaryota</taxon>
        <taxon>Fungi</taxon>
        <taxon>Dikarya</taxon>
        <taxon>Basidiomycota</taxon>
        <taxon>Agaricomycotina</taxon>
        <taxon>Agaricomycetes</taxon>
        <taxon>Agaricomycetidae</taxon>
        <taxon>Agaricales</taxon>
        <taxon>Tricholomatineae</taxon>
        <taxon>Lyophyllaceae</taxon>
        <taxon>Sphagnurus</taxon>
    </lineage>
</organism>
<protein>
    <recommendedName>
        <fullName evidence="3">Fungal-type protein kinase domain-containing protein</fullName>
    </recommendedName>
</protein>
<sequence>MYRKGAVTEGNVTQWDKAEINFEFKLDESGDPFRDPGRKEDPATWYFERKSIESTKNRAQLIHYATEWMQRSQRCFAFTVFIAGKFMRFIRWDRAGAVVSER</sequence>
<dbReference type="OrthoDB" id="2739948at2759"/>
<gene>
    <name evidence="1" type="ORF">H0H81_007608</name>
</gene>
<keyword evidence="2" id="KW-1185">Reference proteome</keyword>
<proteinExistence type="predicted"/>
<accession>A0A9P7FQ83</accession>
<evidence type="ECO:0008006" key="3">
    <source>
        <dbReference type="Google" id="ProtNLM"/>
    </source>
</evidence>
<dbReference type="Proteomes" id="UP000717328">
    <property type="component" value="Unassembled WGS sequence"/>
</dbReference>
<comment type="caution">
    <text evidence="1">The sequence shown here is derived from an EMBL/GenBank/DDBJ whole genome shotgun (WGS) entry which is preliminary data.</text>
</comment>
<reference evidence="1" key="1">
    <citation type="submission" date="2021-02" db="EMBL/GenBank/DDBJ databases">
        <authorList>
            <person name="Nieuwenhuis M."/>
            <person name="Van De Peppel L.J.J."/>
        </authorList>
    </citation>
    <scope>NUCLEOTIDE SEQUENCE</scope>
    <source>
        <strain evidence="1">D49</strain>
    </source>
</reference>
<feature type="non-terminal residue" evidence="1">
    <location>
        <position position="102"/>
    </location>
</feature>